<keyword evidence="7 9" id="KW-1133">Transmembrane helix</keyword>
<feature type="transmembrane region" description="Helical" evidence="9">
    <location>
        <begin position="34"/>
        <end position="57"/>
    </location>
</feature>
<dbReference type="Pfam" id="PF01061">
    <property type="entry name" value="ABC2_membrane"/>
    <property type="match status" value="1"/>
</dbReference>
<evidence type="ECO:0000313" key="12">
    <source>
        <dbReference type="Proteomes" id="UP000317998"/>
    </source>
</evidence>
<dbReference type="InterPro" id="IPR047817">
    <property type="entry name" value="ABC2_TM_bact-type"/>
</dbReference>
<keyword evidence="5" id="KW-0997">Cell inner membrane</keyword>
<dbReference type="RefSeq" id="WP_141880729.1">
    <property type="nucleotide sequence ID" value="NZ_VFOM01000001.1"/>
</dbReference>
<evidence type="ECO:0000256" key="1">
    <source>
        <dbReference type="ARBA" id="ARBA00004429"/>
    </source>
</evidence>
<evidence type="ECO:0000313" key="11">
    <source>
        <dbReference type="EMBL" id="TQL48652.1"/>
    </source>
</evidence>
<evidence type="ECO:0000256" key="7">
    <source>
        <dbReference type="ARBA" id="ARBA00022989"/>
    </source>
</evidence>
<feature type="transmembrane region" description="Helical" evidence="9">
    <location>
        <begin position="69"/>
        <end position="90"/>
    </location>
</feature>
<feature type="transmembrane region" description="Helical" evidence="9">
    <location>
        <begin position="111"/>
        <end position="139"/>
    </location>
</feature>
<name>A0A542YKQ2_9MICO</name>
<gene>
    <name evidence="11" type="ORF">FB562_1750</name>
</gene>
<dbReference type="Proteomes" id="UP000317998">
    <property type="component" value="Unassembled WGS sequence"/>
</dbReference>
<dbReference type="GO" id="GO:0005886">
    <property type="term" value="C:plasma membrane"/>
    <property type="evidence" value="ECO:0007669"/>
    <property type="project" value="UniProtKB-SubCell"/>
</dbReference>
<feature type="domain" description="ABC transmembrane type-2" evidence="10">
    <location>
        <begin position="31"/>
        <end position="270"/>
    </location>
</feature>
<dbReference type="EMBL" id="VFOM01000001">
    <property type="protein sequence ID" value="TQL48652.1"/>
    <property type="molecule type" value="Genomic_DNA"/>
</dbReference>
<dbReference type="AlphaFoldDB" id="A0A542YKQ2"/>
<evidence type="ECO:0000256" key="4">
    <source>
        <dbReference type="ARBA" id="ARBA00022475"/>
    </source>
</evidence>
<comment type="subcellular location">
    <subcellularLocation>
        <location evidence="1">Cell inner membrane</location>
        <topology evidence="1">Multi-pass membrane protein</topology>
    </subcellularLocation>
    <subcellularLocation>
        <location evidence="9">Cell membrane</location>
        <topology evidence="9">Multi-pass membrane protein</topology>
    </subcellularLocation>
</comment>
<dbReference type="PANTHER" id="PTHR30413:SF8">
    <property type="entry name" value="TRANSPORT PERMEASE PROTEIN"/>
    <property type="match status" value="1"/>
</dbReference>
<evidence type="ECO:0000259" key="10">
    <source>
        <dbReference type="PROSITE" id="PS51012"/>
    </source>
</evidence>
<keyword evidence="12" id="KW-1185">Reference proteome</keyword>
<evidence type="ECO:0000256" key="8">
    <source>
        <dbReference type="ARBA" id="ARBA00023136"/>
    </source>
</evidence>
<reference evidence="11 12" key="1">
    <citation type="submission" date="2019-06" db="EMBL/GenBank/DDBJ databases">
        <title>Sequencing the genomes of 1000 actinobacteria strains.</title>
        <authorList>
            <person name="Klenk H.-P."/>
        </authorList>
    </citation>
    <scope>NUCLEOTIDE SEQUENCE [LARGE SCALE GENOMIC DNA]</scope>
    <source>
        <strain evidence="11 12">DSM 26477</strain>
    </source>
</reference>
<evidence type="ECO:0000256" key="9">
    <source>
        <dbReference type="RuleBase" id="RU361157"/>
    </source>
</evidence>
<dbReference type="PROSITE" id="PS51012">
    <property type="entry name" value="ABC_TM2"/>
    <property type="match status" value="1"/>
</dbReference>
<feature type="transmembrane region" description="Helical" evidence="9">
    <location>
        <begin position="179"/>
        <end position="198"/>
    </location>
</feature>
<evidence type="ECO:0000256" key="2">
    <source>
        <dbReference type="ARBA" id="ARBA00007783"/>
    </source>
</evidence>
<accession>A0A542YKQ2</accession>
<evidence type="ECO:0000256" key="5">
    <source>
        <dbReference type="ARBA" id="ARBA00022519"/>
    </source>
</evidence>
<feature type="transmembrane region" description="Helical" evidence="9">
    <location>
        <begin position="145"/>
        <end position="167"/>
    </location>
</feature>
<feature type="transmembrane region" description="Helical" evidence="9">
    <location>
        <begin position="218"/>
        <end position="238"/>
    </location>
</feature>
<feature type="transmembrane region" description="Helical" evidence="9">
    <location>
        <begin position="250"/>
        <end position="268"/>
    </location>
</feature>
<dbReference type="InterPro" id="IPR013525">
    <property type="entry name" value="ABC2_TM"/>
</dbReference>
<keyword evidence="3 9" id="KW-0813">Transport</keyword>
<dbReference type="OrthoDB" id="9789409at2"/>
<dbReference type="PANTHER" id="PTHR30413">
    <property type="entry name" value="INNER MEMBRANE TRANSPORT PERMEASE"/>
    <property type="match status" value="1"/>
</dbReference>
<evidence type="ECO:0000256" key="6">
    <source>
        <dbReference type="ARBA" id="ARBA00022692"/>
    </source>
</evidence>
<protein>
    <recommendedName>
        <fullName evidence="9">Transport permease protein</fullName>
    </recommendedName>
</protein>
<keyword evidence="4 9" id="KW-1003">Cell membrane</keyword>
<comment type="similarity">
    <text evidence="2 9">Belongs to the ABC-2 integral membrane protein family.</text>
</comment>
<organism evidence="11 12">
    <name type="scientific">Homoserinimonas aerilata</name>
    <dbReference type="NCBI Taxonomy" id="1162970"/>
    <lineage>
        <taxon>Bacteria</taxon>
        <taxon>Bacillati</taxon>
        <taxon>Actinomycetota</taxon>
        <taxon>Actinomycetes</taxon>
        <taxon>Micrococcales</taxon>
        <taxon>Microbacteriaceae</taxon>
        <taxon>Homoserinimonas</taxon>
    </lineage>
</organism>
<sequence>MHYLKEFLSARELLANLTLREVKGKYKRTVFGQLWSLVNPLAVMLVYTLVFGILFQLPPQIGDPSGIEYYALWLLCGLLPWLFFAGVLNAGTSVLVGNAGLIQKVYFPRAVLPLSVVGAVGFNWLFEMAVLAIVLSIAGAFVLPWLPLVVVTMLLLALFASGIALLLSIANVYFRDTEHLLSIAMQMWMYLTPIIYPVSLVEVQSEKLGGLLGTPVTILDIYLLNPMASFVGVFRSLLYDNRLPDGAEMLTCAIWAVGVFAIGLAVFARKEKGLAEAL</sequence>
<proteinExistence type="inferred from homology"/>
<dbReference type="GO" id="GO:0015920">
    <property type="term" value="P:lipopolysaccharide transport"/>
    <property type="evidence" value="ECO:0007669"/>
    <property type="project" value="TreeGrafter"/>
</dbReference>
<comment type="caution">
    <text evidence="11">The sequence shown here is derived from an EMBL/GenBank/DDBJ whole genome shotgun (WGS) entry which is preliminary data.</text>
</comment>
<keyword evidence="8 9" id="KW-0472">Membrane</keyword>
<keyword evidence="6 9" id="KW-0812">Transmembrane</keyword>
<evidence type="ECO:0000256" key="3">
    <source>
        <dbReference type="ARBA" id="ARBA00022448"/>
    </source>
</evidence>
<dbReference type="GO" id="GO:0140359">
    <property type="term" value="F:ABC-type transporter activity"/>
    <property type="evidence" value="ECO:0007669"/>
    <property type="project" value="InterPro"/>
</dbReference>